<dbReference type="PRINTS" id="PR00101">
    <property type="entry name" value="ATCASE"/>
</dbReference>
<organism evidence="10 11">
    <name type="scientific">Laceyella putida</name>
    <dbReference type="NCBI Taxonomy" id="110101"/>
    <lineage>
        <taxon>Bacteria</taxon>
        <taxon>Bacillati</taxon>
        <taxon>Bacillota</taxon>
        <taxon>Bacilli</taxon>
        <taxon>Bacillales</taxon>
        <taxon>Thermoactinomycetaceae</taxon>
        <taxon>Laceyella</taxon>
    </lineage>
</organism>
<feature type="binding site" evidence="7">
    <location>
        <position position="265"/>
    </location>
    <ligand>
        <name>carbamoyl phosphate</name>
        <dbReference type="ChEBI" id="CHEBI:58228"/>
    </ligand>
</feature>
<feature type="binding site" evidence="7">
    <location>
        <position position="172"/>
    </location>
    <ligand>
        <name>L-aspartate</name>
        <dbReference type="ChEBI" id="CHEBI:29991"/>
    </ligand>
</feature>
<evidence type="ECO:0000313" key="10">
    <source>
        <dbReference type="EMBL" id="MFC7442352.1"/>
    </source>
</evidence>
<comment type="function">
    <text evidence="5 7">Catalyzes the condensation of carbamoyl phosphate and aspartate to form carbamoyl aspartate and inorganic phosphate, the committed step in the de novo pyrimidine nucleotide biosynthesis pathway.</text>
</comment>
<evidence type="ECO:0000256" key="1">
    <source>
        <dbReference type="ARBA" id="ARBA00004852"/>
    </source>
</evidence>
<dbReference type="RefSeq" id="WP_379866173.1">
    <property type="nucleotide sequence ID" value="NZ_JBHTBW010000047.1"/>
</dbReference>
<dbReference type="PANTHER" id="PTHR45753:SF6">
    <property type="entry name" value="ASPARTATE CARBAMOYLTRANSFERASE"/>
    <property type="match status" value="1"/>
</dbReference>
<protein>
    <recommendedName>
        <fullName evidence="7">Aspartate carbamoyltransferase</fullName>
        <ecNumber evidence="7">2.1.3.2</ecNumber>
    </recommendedName>
    <alternativeName>
        <fullName evidence="7">Aspartate transcarbamylase</fullName>
        <shortName evidence="7">ATCase</shortName>
    </alternativeName>
</protein>
<evidence type="ECO:0000313" key="11">
    <source>
        <dbReference type="Proteomes" id="UP001596500"/>
    </source>
</evidence>
<dbReference type="NCBIfam" id="NF002032">
    <property type="entry name" value="PRK00856.1"/>
    <property type="match status" value="1"/>
</dbReference>
<sequence length="309" mass="35115">MVLMAQEWKSEHLLDTSQLSMNELKAILARAQYWEDNWRPGMNPYRGRFAANLFFEPSTRTRFSFEVAEKKLGMEVVNFTPDASSTTKGESLYDTVKTLSRIGIEVAVIRHSDPEAVKELARQEVGCKIINAGAGHWAHPTQALLDLYTMLKHVGDLSGKTIAIIGDIAHSRVVRSNLWTLKRFGANVILSGPEVMRDRECEQDAPYVPFAEALETADIVMMLRVQLERHHEHLFTSNLDYHEQYGLTLDRLHLMKPDAIIMHPGPFNRGVELADEVVEHPRSKIFEQKANGVWIRMALLERALKGEEA</sequence>
<comment type="catalytic activity">
    <reaction evidence="6 7">
        <text>carbamoyl phosphate + L-aspartate = N-carbamoyl-L-aspartate + phosphate + H(+)</text>
        <dbReference type="Rhea" id="RHEA:20013"/>
        <dbReference type="ChEBI" id="CHEBI:15378"/>
        <dbReference type="ChEBI" id="CHEBI:29991"/>
        <dbReference type="ChEBI" id="CHEBI:32814"/>
        <dbReference type="ChEBI" id="CHEBI:43474"/>
        <dbReference type="ChEBI" id="CHEBI:58228"/>
        <dbReference type="EC" id="2.1.3.2"/>
    </reaction>
</comment>
<feature type="binding site" evidence="7">
    <location>
        <position position="224"/>
    </location>
    <ligand>
        <name>L-aspartate</name>
        <dbReference type="ChEBI" id="CHEBI:29991"/>
    </ligand>
</feature>
<evidence type="ECO:0000256" key="3">
    <source>
        <dbReference type="ARBA" id="ARBA00022679"/>
    </source>
</evidence>
<keyword evidence="3 7" id="KW-0808">Transferase</keyword>
<dbReference type="PRINTS" id="PR00100">
    <property type="entry name" value="AOTCASE"/>
</dbReference>
<evidence type="ECO:0000259" key="9">
    <source>
        <dbReference type="Pfam" id="PF02729"/>
    </source>
</evidence>
<gene>
    <name evidence="7" type="primary">pyrB</name>
    <name evidence="10" type="ORF">ACFQNG_14790</name>
</gene>
<dbReference type="InterPro" id="IPR002082">
    <property type="entry name" value="Asp_carbamoyltransf"/>
</dbReference>
<comment type="caution">
    <text evidence="10">The sequence shown here is derived from an EMBL/GenBank/DDBJ whole genome shotgun (WGS) entry which is preliminary data.</text>
</comment>
<evidence type="ECO:0000256" key="6">
    <source>
        <dbReference type="ARBA" id="ARBA00048859"/>
    </source>
</evidence>
<feature type="binding site" evidence="7">
    <location>
        <position position="139"/>
    </location>
    <ligand>
        <name>carbamoyl phosphate</name>
        <dbReference type="ChEBI" id="CHEBI:58228"/>
    </ligand>
</feature>
<reference evidence="11" key="1">
    <citation type="journal article" date="2019" name="Int. J. Syst. Evol. Microbiol.">
        <title>The Global Catalogue of Microorganisms (GCM) 10K type strain sequencing project: providing services to taxonomists for standard genome sequencing and annotation.</title>
        <authorList>
            <consortium name="The Broad Institute Genomics Platform"/>
            <consortium name="The Broad Institute Genome Sequencing Center for Infectious Disease"/>
            <person name="Wu L."/>
            <person name="Ma J."/>
        </authorList>
    </citation>
    <scope>NUCLEOTIDE SEQUENCE [LARGE SCALE GENOMIC DNA]</scope>
    <source>
        <strain evidence="11">CGMCC 1.12942</strain>
    </source>
</reference>
<feature type="domain" description="Aspartate/ornithine carbamoyltransferase Asp/Orn-binding" evidence="8">
    <location>
        <begin position="159"/>
        <end position="301"/>
    </location>
</feature>
<comment type="pathway">
    <text evidence="1 7">Pyrimidine metabolism; UMP biosynthesis via de novo pathway; (S)-dihydroorotate from bicarbonate: step 2/3.</text>
</comment>
<feature type="binding site" evidence="7">
    <location>
        <position position="88"/>
    </location>
    <ligand>
        <name>L-aspartate</name>
        <dbReference type="ChEBI" id="CHEBI:29991"/>
    </ligand>
</feature>
<evidence type="ECO:0000256" key="4">
    <source>
        <dbReference type="ARBA" id="ARBA00022975"/>
    </source>
</evidence>
<dbReference type="EMBL" id="JBHTBW010000047">
    <property type="protein sequence ID" value="MFC7442352.1"/>
    <property type="molecule type" value="Genomic_DNA"/>
</dbReference>
<feature type="binding site" evidence="7">
    <location>
        <position position="110"/>
    </location>
    <ligand>
        <name>carbamoyl phosphate</name>
        <dbReference type="ChEBI" id="CHEBI:58228"/>
    </ligand>
</feature>
<keyword evidence="11" id="KW-1185">Reference proteome</keyword>
<dbReference type="NCBIfam" id="TIGR00670">
    <property type="entry name" value="asp_carb_tr"/>
    <property type="match status" value="1"/>
</dbReference>
<proteinExistence type="inferred from homology"/>
<comment type="similarity">
    <text evidence="2 7">Belongs to the aspartate/ornithine carbamoyltransferase superfamily. ATCase family.</text>
</comment>
<feature type="domain" description="Aspartate/ornithine carbamoyltransferase carbamoyl-P binding" evidence="9">
    <location>
        <begin position="12"/>
        <end position="151"/>
    </location>
</feature>
<dbReference type="PANTHER" id="PTHR45753">
    <property type="entry name" value="ORNITHINE CARBAMOYLTRANSFERASE, MITOCHONDRIAL"/>
    <property type="match status" value="1"/>
</dbReference>
<feature type="binding site" evidence="7">
    <location>
        <position position="60"/>
    </location>
    <ligand>
        <name>carbamoyl phosphate</name>
        <dbReference type="ChEBI" id="CHEBI:58228"/>
    </ligand>
</feature>
<dbReference type="GO" id="GO:0004070">
    <property type="term" value="F:aspartate carbamoyltransferase activity"/>
    <property type="evidence" value="ECO:0007669"/>
    <property type="project" value="UniProtKB-EC"/>
</dbReference>
<keyword evidence="4 7" id="KW-0665">Pyrimidine biosynthesis</keyword>
<evidence type="ECO:0000259" key="8">
    <source>
        <dbReference type="Pfam" id="PF00185"/>
    </source>
</evidence>
<dbReference type="SUPFAM" id="SSF53671">
    <property type="entry name" value="Aspartate/ornithine carbamoyltransferase"/>
    <property type="match status" value="1"/>
</dbReference>
<dbReference type="EC" id="2.1.3.2" evidence="7"/>
<dbReference type="Proteomes" id="UP001596500">
    <property type="component" value="Unassembled WGS sequence"/>
</dbReference>
<feature type="binding site" evidence="7">
    <location>
        <position position="266"/>
    </location>
    <ligand>
        <name>carbamoyl phosphate</name>
        <dbReference type="ChEBI" id="CHEBI:58228"/>
    </ligand>
</feature>
<evidence type="ECO:0000256" key="5">
    <source>
        <dbReference type="ARBA" id="ARBA00043884"/>
    </source>
</evidence>
<evidence type="ECO:0000256" key="7">
    <source>
        <dbReference type="HAMAP-Rule" id="MF_00001"/>
    </source>
</evidence>
<feature type="binding site" evidence="7">
    <location>
        <position position="61"/>
    </location>
    <ligand>
        <name>carbamoyl phosphate</name>
        <dbReference type="ChEBI" id="CHEBI:58228"/>
    </ligand>
</feature>
<dbReference type="Gene3D" id="3.40.50.1370">
    <property type="entry name" value="Aspartate/ornithine carbamoyltransferase"/>
    <property type="match status" value="2"/>
</dbReference>
<dbReference type="InterPro" id="IPR006131">
    <property type="entry name" value="Asp_carbamoyltransf_Asp/Orn-bd"/>
</dbReference>
<name>A0ABW2RNM2_9BACL</name>
<accession>A0ABW2RNM2</accession>
<feature type="binding site" evidence="7">
    <location>
        <position position="142"/>
    </location>
    <ligand>
        <name>carbamoyl phosphate</name>
        <dbReference type="ChEBI" id="CHEBI:58228"/>
    </ligand>
</feature>
<dbReference type="HAMAP" id="MF_00001">
    <property type="entry name" value="Asp_carb_tr"/>
    <property type="match status" value="1"/>
</dbReference>
<dbReference type="PROSITE" id="PS00097">
    <property type="entry name" value="CARBAMOYLTRANSFERASE"/>
    <property type="match status" value="1"/>
</dbReference>
<dbReference type="InterPro" id="IPR036901">
    <property type="entry name" value="Asp/Orn_carbamoylTrfase_sf"/>
</dbReference>
<dbReference type="Pfam" id="PF00185">
    <property type="entry name" value="OTCace"/>
    <property type="match status" value="1"/>
</dbReference>
<dbReference type="InterPro" id="IPR006132">
    <property type="entry name" value="Asp/Orn_carbamoyltranf_P-bd"/>
</dbReference>
<evidence type="ECO:0000256" key="2">
    <source>
        <dbReference type="ARBA" id="ARBA00008896"/>
    </source>
</evidence>
<dbReference type="InterPro" id="IPR006130">
    <property type="entry name" value="Asp/Orn_carbamoylTrfase"/>
</dbReference>
<dbReference type="Pfam" id="PF02729">
    <property type="entry name" value="OTCace_N"/>
    <property type="match status" value="1"/>
</dbReference>
<comment type="subunit">
    <text evidence="7">Heterododecamer (2C3:3R2) of six catalytic PyrB chains organized as two trimers (C3), and six regulatory PyrI chains organized as three dimers (R2).</text>
</comment>